<dbReference type="Pfam" id="PF11949">
    <property type="entry name" value="DUF3466"/>
    <property type="match status" value="1"/>
</dbReference>
<dbReference type="EMBL" id="CP022530">
    <property type="protein sequence ID" value="ASP39731.1"/>
    <property type="molecule type" value="Genomic_DNA"/>
</dbReference>
<gene>
    <name evidence="2" type="ORF">CHH28_14080</name>
</gene>
<dbReference type="OrthoDB" id="6219137at2"/>
<dbReference type="KEGG" id="bsan:CHH28_14080"/>
<keyword evidence="1" id="KW-0732">Signal</keyword>
<dbReference type="NCBIfam" id="TIGR02913">
    <property type="entry name" value="HAF_rpt"/>
    <property type="match status" value="1"/>
</dbReference>
<keyword evidence="3" id="KW-1185">Reference proteome</keyword>
<feature type="chain" id="PRO_5012126491" description="HAF repeat-containing protein" evidence="1">
    <location>
        <begin position="23"/>
        <end position="362"/>
    </location>
</feature>
<organism evidence="2 3">
    <name type="scientific">Bacterioplanes sanyensis</name>
    <dbReference type="NCBI Taxonomy" id="1249553"/>
    <lineage>
        <taxon>Bacteria</taxon>
        <taxon>Pseudomonadati</taxon>
        <taxon>Pseudomonadota</taxon>
        <taxon>Gammaproteobacteria</taxon>
        <taxon>Oceanospirillales</taxon>
        <taxon>Oceanospirillaceae</taxon>
        <taxon>Bacterioplanes</taxon>
    </lineage>
</organism>
<proteinExistence type="predicted"/>
<evidence type="ECO:0000313" key="2">
    <source>
        <dbReference type="EMBL" id="ASP39731.1"/>
    </source>
</evidence>
<dbReference type="InterPro" id="IPR014262">
    <property type="entry name" value="HAF_rpt"/>
</dbReference>
<dbReference type="Proteomes" id="UP000202440">
    <property type="component" value="Chromosome"/>
</dbReference>
<dbReference type="AlphaFoldDB" id="A0A222FMY2"/>
<evidence type="ECO:0000313" key="3">
    <source>
        <dbReference type="Proteomes" id="UP000202440"/>
    </source>
</evidence>
<evidence type="ECO:0008006" key="4">
    <source>
        <dbReference type="Google" id="ProtNLM"/>
    </source>
</evidence>
<sequence length="362" mass="38880">MKSVTTWLSAISLGVFTSTATATPLYQFEDIGTLGGPEAAALDINDSGSIVGWSSRDNKHECTTDTSDVNCHFAFLYHNGQMLDLGTASAIAQHTEASRINRHGDIIGYQQETSSNGWHYVALQFVDGKAQALPTLSGDSGLSAVATDINDSGDIVGWSDSSDQQDTAVIWQQGQISAVAIHESFFRRALANNNLGDIAGFEYERWSGKPNRGFVLTPDGFTQLQSAEELWSDGWEINDYGMIAGSSTLRPFSSVQATIWYPSVAGGLTQHVVGGLSDQPGIESIFFDINRSGSAVGFSTLPNGNGRAIAFIQGELYDLNNLVEVEGTLTTANGINRHGDIVGSYINHQGIERAYLLRAIAE</sequence>
<name>A0A222FMY2_9GAMM</name>
<dbReference type="InterPro" id="IPR022562">
    <property type="entry name" value="DUF3466"/>
</dbReference>
<feature type="signal peptide" evidence="1">
    <location>
        <begin position="1"/>
        <end position="22"/>
    </location>
</feature>
<evidence type="ECO:0000256" key="1">
    <source>
        <dbReference type="SAM" id="SignalP"/>
    </source>
</evidence>
<reference evidence="2 3" key="1">
    <citation type="submission" date="2017-07" db="EMBL/GenBank/DDBJ databases">
        <title>Annotated genome sequence of Bacterioplanes sanyensis isolated from Red Sea.</title>
        <authorList>
            <person name="Rehman Z.U."/>
        </authorList>
    </citation>
    <scope>NUCLEOTIDE SEQUENCE [LARGE SCALE GENOMIC DNA]</scope>
    <source>
        <strain evidence="2 3">NV9</strain>
    </source>
</reference>
<protein>
    <recommendedName>
        <fullName evidence="4">HAF repeat-containing protein</fullName>
    </recommendedName>
</protein>
<accession>A0A222FMY2</accession>
<dbReference type="RefSeq" id="WP_094060906.1">
    <property type="nucleotide sequence ID" value="NZ_CP022530.1"/>
</dbReference>